<dbReference type="Proteomes" id="UP001642484">
    <property type="component" value="Unassembled WGS sequence"/>
</dbReference>
<reference evidence="1 2" key="1">
    <citation type="submission" date="2024-02" db="EMBL/GenBank/DDBJ databases">
        <authorList>
            <person name="Chen Y."/>
            <person name="Shah S."/>
            <person name="Dougan E. K."/>
            <person name="Thang M."/>
            <person name="Chan C."/>
        </authorList>
    </citation>
    <scope>NUCLEOTIDE SEQUENCE [LARGE SCALE GENOMIC DNA]</scope>
</reference>
<dbReference type="Gene3D" id="2.40.70.10">
    <property type="entry name" value="Acid Proteases"/>
    <property type="match status" value="2"/>
</dbReference>
<evidence type="ECO:0000313" key="2">
    <source>
        <dbReference type="Proteomes" id="UP001642484"/>
    </source>
</evidence>
<keyword evidence="2" id="KW-1185">Reference proteome</keyword>
<dbReference type="Pfam" id="PF13650">
    <property type="entry name" value="Asp_protease_2"/>
    <property type="match status" value="1"/>
</dbReference>
<evidence type="ECO:0000313" key="1">
    <source>
        <dbReference type="EMBL" id="CAK9039633.1"/>
    </source>
</evidence>
<evidence type="ECO:0008006" key="3">
    <source>
        <dbReference type="Google" id="ProtNLM"/>
    </source>
</evidence>
<protein>
    <recommendedName>
        <fullName evidence="3">Aspartyl protease</fullName>
    </recommendedName>
</protein>
<organism evidence="1 2">
    <name type="scientific">Durusdinium trenchii</name>
    <dbReference type="NCBI Taxonomy" id="1381693"/>
    <lineage>
        <taxon>Eukaryota</taxon>
        <taxon>Sar</taxon>
        <taxon>Alveolata</taxon>
        <taxon>Dinophyceae</taxon>
        <taxon>Suessiales</taxon>
        <taxon>Symbiodiniaceae</taxon>
        <taxon>Durusdinium</taxon>
    </lineage>
</organism>
<gene>
    <name evidence="1" type="ORF">CCMP2556_LOCUS21457</name>
</gene>
<dbReference type="InterPro" id="IPR021109">
    <property type="entry name" value="Peptidase_aspartic_dom_sf"/>
</dbReference>
<dbReference type="EMBL" id="CAXAMN010013002">
    <property type="protein sequence ID" value="CAK9039633.1"/>
    <property type="molecule type" value="Genomic_DNA"/>
</dbReference>
<name>A0ABP0LLT2_9DINO</name>
<proteinExistence type="predicted"/>
<accession>A0ABP0LLT2</accession>
<comment type="caution">
    <text evidence="1">The sequence shown here is derived from an EMBL/GenBank/DDBJ whole genome shotgun (WGS) entry which is preliminary data.</text>
</comment>
<sequence length="379" mass="39408">MSFAPRCGFAHSRCEATFSLFAVVLYLSPLLPCFAGLGSKCPWKVQSLQLRGHVALSASRRDVLLGGALSQTELQKVKPICEVPLHRLKPVDGQVGGQFASISAVLGGESVELMLDTGLSEGMVTPSLAKKLKLQPIGSAEGATAGGDATVQLVQLKDLTLECGELLEPVTAAVASFPEEKIDQKWSLNGMLGYQALQSYDADIDFPRGKLRLWRPGEGAAVAAQAGLANVEAVVLPDFAILGVRVMQPESRAAAALGVIDTGAGFSAITPSAAVALKARAGKQAVTIVGVDGRPLQMPLTSEVTLPLGGKELPGGGWETAVSLKTTSAALGDLPALQIFANGKPAVLLGLDVLGKRRLVFAAGSGPKRQLFIGPDETR</sequence>